<sequence length="129" mass="14201">MNIILMLNKARSLAKILLITALLNFVSFILLIVGLVLGFSGFIGIILVVILIGPIVFAISGITSVVLYILLVIRINDIKAYYLTTDPMQSESYNTLFTLSIVGFFVPFVSIVLYFMVLSKTSESLGFSK</sequence>
<accession>A0A449B1Z4</accession>
<gene>
    <name evidence="2" type="ORF">NCTC10181_00482</name>
</gene>
<name>A0A449B1Z4_9BACT</name>
<protein>
    <submittedName>
        <fullName evidence="2">Uncharacterized protein</fullName>
    </submittedName>
</protein>
<organism evidence="2 3">
    <name type="scientific">Mycoplasmopsis citelli</name>
    <dbReference type="NCBI Taxonomy" id="171281"/>
    <lineage>
        <taxon>Bacteria</taxon>
        <taxon>Bacillati</taxon>
        <taxon>Mycoplasmatota</taxon>
        <taxon>Mycoplasmoidales</taxon>
        <taxon>Metamycoplasmataceae</taxon>
        <taxon>Mycoplasmopsis</taxon>
    </lineage>
</organism>
<evidence type="ECO:0000256" key="1">
    <source>
        <dbReference type="SAM" id="Phobius"/>
    </source>
</evidence>
<evidence type="ECO:0000313" key="2">
    <source>
        <dbReference type="EMBL" id="VEU74627.1"/>
    </source>
</evidence>
<keyword evidence="1" id="KW-0472">Membrane</keyword>
<reference evidence="2 3" key="1">
    <citation type="submission" date="2019-01" db="EMBL/GenBank/DDBJ databases">
        <authorList>
            <consortium name="Pathogen Informatics"/>
        </authorList>
    </citation>
    <scope>NUCLEOTIDE SEQUENCE [LARGE SCALE GENOMIC DNA]</scope>
    <source>
        <strain evidence="2 3">NCTC10181</strain>
    </source>
</reference>
<dbReference type="AlphaFoldDB" id="A0A449B1Z4"/>
<feature type="transmembrane region" description="Helical" evidence="1">
    <location>
        <begin position="12"/>
        <end position="36"/>
    </location>
</feature>
<feature type="transmembrane region" description="Helical" evidence="1">
    <location>
        <begin position="42"/>
        <end position="75"/>
    </location>
</feature>
<keyword evidence="1" id="KW-0812">Transmembrane</keyword>
<feature type="transmembrane region" description="Helical" evidence="1">
    <location>
        <begin position="96"/>
        <end position="117"/>
    </location>
</feature>
<proteinExistence type="predicted"/>
<keyword evidence="1" id="KW-1133">Transmembrane helix</keyword>
<evidence type="ECO:0000313" key="3">
    <source>
        <dbReference type="Proteomes" id="UP000290985"/>
    </source>
</evidence>
<dbReference type="KEGG" id="mcit:NCTC10181_00482"/>
<dbReference type="RefSeq" id="WP_129725438.1">
    <property type="nucleotide sequence ID" value="NZ_LR215036.1"/>
</dbReference>
<keyword evidence="3" id="KW-1185">Reference proteome</keyword>
<dbReference type="EMBL" id="LR215036">
    <property type="protein sequence ID" value="VEU74627.1"/>
    <property type="molecule type" value="Genomic_DNA"/>
</dbReference>
<dbReference type="Proteomes" id="UP000290985">
    <property type="component" value="Chromosome"/>
</dbReference>